<protein>
    <recommendedName>
        <fullName evidence="2">FAS1 domain-containing protein</fullName>
    </recommendedName>
</protein>
<dbReference type="AlphaFoldDB" id="A0A507FE47"/>
<dbReference type="Pfam" id="PF02469">
    <property type="entry name" value="Fasciclin"/>
    <property type="match status" value="2"/>
</dbReference>
<evidence type="ECO:0000259" key="2">
    <source>
        <dbReference type="PROSITE" id="PS50213"/>
    </source>
</evidence>
<dbReference type="EMBL" id="QEAP01000123">
    <property type="protein sequence ID" value="TPX74494.1"/>
    <property type="molecule type" value="Genomic_DNA"/>
</dbReference>
<feature type="signal peptide" evidence="1">
    <location>
        <begin position="1"/>
        <end position="16"/>
    </location>
</feature>
<reference evidence="3 4" key="1">
    <citation type="journal article" date="2019" name="Sci. Rep.">
        <title>Comparative genomics of chytrid fungi reveal insights into the obligate biotrophic and pathogenic lifestyle of Synchytrium endobioticum.</title>
        <authorList>
            <person name="van de Vossenberg B.T.L.H."/>
            <person name="Warris S."/>
            <person name="Nguyen H.D.T."/>
            <person name="van Gent-Pelzer M.P.E."/>
            <person name="Joly D.L."/>
            <person name="van de Geest H.C."/>
            <person name="Bonants P.J.M."/>
            <person name="Smith D.S."/>
            <person name="Levesque C.A."/>
            <person name="van der Lee T.A.J."/>
        </authorList>
    </citation>
    <scope>NUCLEOTIDE SEQUENCE [LARGE SCALE GENOMIC DNA]</scope>
    <source>
        <strain evidence="3 4">CBS 675.73</strain>
    </source>
</reference>
<keyword evidence="4" id="KW-1185">Reference proteome</keyword>
<dbReference type="Proteomes" id="UP000320333">
    <property type="component" value="Unassembled WGS sequence"/>
</dbReference>
<dbReference type="OrthoDB" id="286301at2759"/>
<comment type="caution">
    <text evidence="3">The sequence shown here is derived from an EMBL/GenBank/DDBJ whole genome shotgun (WGS) entry which is preliminary data.</text>
</comment>
<keyword evidence="1" id="KW-0732">Signal</keyword>
<evidence type="ECO:0000313" key="4">
    <source>
        <dbReference type="Proteomes" id="UP000320333"/>
    </source>
</evidence>
<dbReference type="SUPFAM" id="SSF82153">
    <property type="entry name" value="FAS1 domain"/>
    <property type="match status" value="2"/>
</dbReference>
<accession>A0A507FE47</accession>
<organism evidence="3 4">
    <name type="scientific">Chytriomyces confervae</name>
    <dbReference type="NCBI Taxonomy" id="246404"/>
    <lineage>
        <taxon>Eukaryota</taxon>
        <taxon>Fungi</taxon>
        <taxon>Fungi incertae sedis</taxon>
        <taxon>Chytridiomycota</taxon>
        <taxon>Chytridiomycota incertae sedis</taxon>
        <taxon>Chytridiomycetes</taxon>
        <taxon>Chytridiales</taxon>
        <taxon>Chytriomycetaceae</taxon>
        <taxon>Chytriomyces</taxon>
    </lineage>
</organism>
<dbReference type="SMART" id="SM00554">
    <property type="entry name" value="FAS1"/>
    <property type="match status" value="2"/>
</dbReference>
<evidence type="ECO:0000256" key="1">
    <source>
        <dbReference type="SAM" id="SignalP"/>
    </source>
</evidence>
<evidence type="ECO:0000313" key="3">
    <source>
        <dbReference type="EMBL" id="TPX74494.1"/>
    </source>
</evidence>
<feature type="domain" description="FAS1" evidence="2">
    <location>
        <begin position="151"/>
        <end position="291"/>
    </location>
</feature>
<dbReference type="PANTHER" id="PTHR10900">
    <property type="entry name" value="PERIOSTIN-RELATED"/>
    <property type="match status" value="1"/>
</dbReference>
<dbReference type="InterPro" id="IPR036378">
    <property type="entry name" value="FAS1_dom_sf"/>
</dbReference>
<gene>
    <name evidence="3" type="ORF">CcCBS67573_g04240</name>
</gene>
<proteinExistence type="predicted"/>
<dbReference type="GO" id="GO:0005615">
    <property type="term" value="C:extracellular space"/>
    <property type="evidence" value="ECO:0007669"/>
    <property type="project" value="TreeGrafter"/>
</dbReference>
<name>A0A507FE47_9FUNG</name>
<sequence length="355" mass="35205">MKFIALALAFANAIHAQSLAEALTQAKVSTLASLLASDTAVQTALATFKGTLFAPSDAALAATVASGFNPSDMTLLTTVLTYHAVPNTVFPSATQATGDDYLLTAQGSEIMTTVNSTGVFLTTGATKVAAVTGTFPFEGGLVHVVDTTLIPPSSVVILAKTAGLSQFVDAVVAAGLGDAVATLKNVTILAPTNEAFAAIAETAKSLTREQLQQVLLAHVIPGGFAHAAEIAAAKELPSVPTSNTAASLDVKYDGTNVLVSVVGVSGAVPAKVLMADVLADNVLVHVIDRVLIPNLSAAPPASGTAAARSPVAAATGTTRAAATGTATAAATTKASAGAAAIVSYLAAALAFGLSL</sequence>
<feature type="chain" id="PRO_5021444185" description="FAS1 domain-containing protein" evidence="1">
    <location>
        <begin position="17"/>
        <end position="355"/>
    </location>
</feature>
<dbReference type="InterPro" id="IPR000782">
    <property type="entry name" value="FAS1_domain"/>
</dbReference>
<dbReference type="PANTHER" id="PTHR10900:SF77">
    <property type="entry name" value="FI19380P1"/>
    <property type="match status" value="1"/>
</dbReference>
<dbReference type="Gene3D" id="2.30.180.10">
    <property type="entry name" value="FAS1 domain"/>
    <property type="match status" value="2"/>
</dbReference>
<dbReference type="STRING" id="246404.A0A507FE47"/>
<feature type="domain" description="FAS1" evidence="2">
    <location>
        <begin position="15"/>
        <end position="149"/>
    </location>
</feature>
<dbReference type="PROSITE" id="PS50213">
    <property type="entry name" value="FAS1"/>
    <property type="match status" value="2"/>
</dbReference>
<dbReference type="InterPro" id="IPR050904">
    <property type="entry name" value="Adhesion/Biosynth-related"/>
</dbReference>